<keyword evidence="2 5" id="KW-0690">Ribosome biogenesis</keyword>
<comment type="domain">
    <text evidence="5">The PRC barrel domain binds ribosomal protein uS19.</text>
</comment>
<dbReference type="Pfam" id="PF01782">
    <property type="entry name" value="RimM"/>
    <property type="match status" value="1"/>
</dbReference>
<dbReference type="InterPro" id="IPR002676">
    <property type="entry name" value="RimM_N"/>
</dbReference>
<evidence type="ECO:0000313" key="9">
    <source>
        <dbReference type="Proteomes" id="UP000244906"/>
    </source>
</evidence>
<organism evidence="8 9">
    <name type="scientific">Pelagibaculum spongiae</name>
    <dbReference type="NCBI Taxonomy" id="2080658"/>
    <lineage>
        <taxon>Bacteria</taxon>
        <taxon>Pseudomonadati</taxon>
        <taxon>Pseudomonadota</taxon>
        <taxon>Gammaproteobacteria</taxon>
        <taxon>Oceanospirillales</taxon>
        <taxon>Pelagibaculum</taxon>
    </lineage>
</organism>
<dbReference type="SUPFAM" id="SSF50447">
    <property type="entry name" value="Translation proteins"/>
    <property type="match status" value="1"/>
</dbReference>
<reference evidence="8 9" key="1">
    <citation type="submission" date="2018-04" db="EMBL/GenBank/DDBJ databases">
        <title>Thalassorhabdus spongiae gen. nov., sp. nov., isolated from a marine sponge in South-West Iceland.</title>
        <authorList>
            <person name="Knobloch S."/>
            <person name="Daussin A."/>
            <person name="Johannsson R."/>
            <person name="Marteinsson V.T."/>
        </authorList>
    </citation>
    <scope>NUCLEOTIDE SEQUENCE [LARGE SCALE GENOMIC DNA]</scope>
    <source>
        <strain evidence="8 9">Hp12</strain>
    </source>
</reference>
<dbReference type="InterPro" id="IPR011033">
    <property type="entry name" value="PRC_barrel-like_sf"/>
</dbReference>
<dbReference type="Gene3D" id="2.40.30.60">
    <property type="entry name" value="RimM"/>
    <property type="match status" value="1"/>
</dbReference>
<dbReference type="EMBL" id="QDDL01000017">
    <property type="protein sequence ID" value="PVZ62992.1"/>
    <property type="molecule type" value="Genomic_DNA"/>
</dbReference>
<accession>A0A2V1GNH1</accession>
<sequence>MEMAKMSESEMVVLGQIGAAHGLRGWVRVQTFTDDPETVFKHPNWVLEKNGQRTQVKVESRRPSGKYYLAKVDCSNDCDQAKSLTGSNILIERRLLPNLDEGDYYWTDLEGLNVVTREGFALGKIHHLMETGSNDVLVIRGQYKGERKEHVLPFLPDDVVLEVDLKAQQMTVDWDPEF</sequence>
<comment type="subunit">
    <text evidence="5">Binds ribosomal protein uS19.</text>
</comment>
<comment type="caution">
    <text evidence="8">The sequence shown here is derived from an EMBL/GenBank/DDBJ whole genome shotgun (WGS) entry which is preliminary data.</text>
</comment>
<dbReference type="InterPro" id="IPR009000">
    <property type="entry name" value="Transl_B-barrel_sf"/>
</dbReference>
<comment type="similarity">
    <text evidence="5">Belongs to the RimM family.</text>
</comment>
<dbReference type="GO" id="GO:0005840">
    <property type="term" value="C:ribosome"/>
    <property type="evidence" value="ECO:0007669"/>
    <property type="project" value="InterPro"/>
</dbReference>
<dbReference type="InterPro" id="IPR011961">
    <property type="entry name" value="RimM"/>
</dbReference>
<dbReference type="Proteomes" id="UP000244906">
    <property type="component" value="Unassembled WGS sequence"/>
</dbReference>
<evidence type="ECO:0000256" key="1">
    <source>
        <dbReference type="ARBA" id="ARBA00022490"/>
    </source>
</evidence>
<protein>
    <recommendedName>
        <fullName evidence="5">Ribosome maturation factor RimM</fullName>
    </recommendedName>
</protein>
<keyword evidence="4 5" id="KW-0143">Chaperone</keyword>
<evidence type="ECO:0000256" key="4">
    <source>
        <dbReference type="ARBA" id="ARBA00023186"/>
    </source>
</evidence>
<keyword evidence="1 5" id="KW-0963">Cytoplasm</keyword>
<dbReference type="PANTHER" id="PTHR33692:SF1">
    <property type="entry name" value="RIBOSOME MATURATION FACTOR RIMM"/>
    <property type="match status" value="1"/>
</dbReference>
<evidence type="ECO:0000256" key="3">
    <source>
        <dbReference type="ARBA" id="ARBA00022552"/>
    </source>
</evidence>
<feature type="domain" description="Ribosome maturation factor RimM PRC barrel" evidence="7">
    <location>
        <begin position="106"/>
        <end position="175"/>
    </location>
</feature>
<dbReference type="AlphaFoldDB" id="A0A2V1GNH1"/>
<proteinExistence type="inferred from homology"/>
<evidence type="ECO:0000259" key="7">
    <source>
        <dbReference type="Pfam" id="PF24986"/>
    </source>
</evidence>
<dbReference type="GO" id="GO:0042274">
    <property type="term" value="P:ribosomal small subunit biogenesis"/>
    <property type="evidence" value="ECO:0007669"/>
    <property type="project" value="UniProtKB-UniRule"/>
</dbReference>
<evidence type="ECO:0000259" key="6">
    <source>
        <dbReference type="Pfam" id="PF01782"/>
    </source>
</evidence>
<keyword evidence="9" id="KW-1185">Reference proteome</keyword>
<dbReference type="Pfam" id="PF24986">
    <property type="entry name" value="PRC_RimM"/>
    <property type="match status" value="1"/>
</dbReference>
<dbReference type="GO" id="GO:0043022">
    <property type="term" value="F:ribosome binding"/>
    <property type="evidence" value="ECO:0007669"/>
    <property type="project" value="InterPro"/>
</dbReference>
<dbReference type="GO" id="GO:0006364">
    <property type="term" value="P:rRNA processing"/>
    <property type="evidence" value="ECO:0007669"/>
    <property type="project" value="UniProtKB-UniRule"/>
</dbReference>
<evidence type="ECO:0000313" key="8">
    <source>
        <dbReference type="EMBL" id="PVZ62992.1"/>
    </source>
</evidence>
<dbReference type="Gene3D" id="2.30.30.240">
    <property type="entry name" value="PRC-barrel domain"/>
    <property type="match status" value="1"/>
</dbReference>
<name>A0A2V1GNH1_9GAMM</name>
<gene>
    <name evidence="5" type="primary">rimM</name>
    <name evidence="8" type="ORF">DC094_21740</name>
</gene>
<dbReference type="InterPro" id="IPR036976">
    <property type="entry name" value="RimM_N_sf"/>
</dbReference>
<dbReference type="PANTHER" id="PTHR33692">
    <property type="entry name" value="RIBOSOME MATURATION FACTOR RIMM"/>
    <property type="match status" value="1"/>
</dbReference>
<dbReference type="NCBIfam" id="TIGR02273">
    <property type="entry name" value="16S_RimM"/>
    <property type="match status" value="1"/>
</dbReference>
<dbReference type="SUPFAM" id="SSF50346">
    <property type="entry name" value="PRC-barrel domain"/>
    <property type="match status" value="1"/>
</dbReference>
<evidence type="ECO:0000256" key="5">
    <source>
        <dbReference type="HAMAP-Rule" id="MF_00014"/>
    </source>
</evidence>
<dbReference type="GO" id="GO:0005737">
    <property type="term" value="C:cytoplasm"/>
    <property type="evidence" value="ECO:0007669"/>
    <property type="project" value="UniProtKB-SubCell"/>
</dbReference>
<evidence type="ECO:0000256" key="2">
    <source>
        <dbReference type="ARBA" id="ARBA00022517"/>
    </source>
</evidence>
<keyword evidence="3 5" id="KW-0698">rRNA processing</keyword>
<dbReference type="InterPro" id="IPR056792">
    <property type="entry name" value="PRC_RimM"/>
</dbReference>
<dbReference type="HAMAP" id="MF_00014">
    <property type="entry name" value="Ribosome_mat_RimM"/>
    <property type="match status" value="1"/>
</dbReference>
<feature type="domain" description="RimM N-terminal" evidence="6">
    <location>
        <begin position="14"/>
        <end position="94"/>
    </location>
</feature>
<comment type="subcellular location">
    <subcellularLocation>
        <location evidence="5">Cytoplasm</location>
    </subcellularLocation>
</comment>
<comment type="function">
    <text evidence="5">An accessory protein needed during the final step in the assembly of 30S ribosomal subunit, possibly for assembly of the head region. Essential for efficient processing of 16S rRNA. May be needed both before and after RbfA during the maturation of 16S rRNA. It has affinity for free ribosomal 30S subunits but not for 70S ribosomes.</text>
</comment>